<reference evidence="5" key="1">
    <citation type="journal article" date="2019" name="Int. J. Syst. Evol. Microbiol.">
        <title>The Global Catalogue of Microorganisms (GCM) 10K type strain sequencing project: providing services to taxonomists for standard genome sequencing and annotation.</title>
        <authorList>
            <consortium name="The Broad Institute Genomics Platform"/>
            <consortium name="The Broad Institute Genome Sequencing Center for Infectious Disease"/>
            <person name="Wu L."/>
            <person name="Ma J."/>
        </authorList>
    </citation>
    <scope>NUCLEOTIDE SEQUENCE [LARGE SCALE GENOMIC DNA]</scope>
    <source>
        <strain evidence="5">CGMCC 4.7246</strain>
    </source>
</reference>
<sequence length="133" mass="13848">MSEESLVEGVSVETLAVGGVPVLRLAGEVDTRGSEALRRELLPWLDTVTSTSAVDLTGVTFLPSSGLAALVEGARYADQRGVSFVIVADQRAVLRPFRATRMDEVFAVYPDLERAVAALREAGDGAGGGADGA</sequence>
<evidence type="ECO:0000313" key="4">
    <source>
        <dbReference type="EMBL" id="MFC6094334.1"/>
    </source>
</evidence>
<dbReference type="PANTHER" id="PTHR33495">
    <property type="entry name" value="ANTI-SIGMA FACTOR ANTAGONIST TM_1081-RELATED-RELATED"/>
    <property type="match status" value="1"/>
</dbReference>
<organism evidence="4 5">
    <name type="scientific">Saccharothrix lopnurensis</name>
    <dbReference type="NCBI Taxonomy" id="1670621"/>
    <lineage>
        <taxon>Bacteria</taxon>
        <taxon>Bacillati</taxon>
        <taxon>Actinomycetota</taxon>
        <taxon>Actinomycetes</taxon>
        <taxon>Pseudonocardiales</taxon>
        <taxon>Pseudonocardiaceae</taxon>
        <taxon>Saccharothrix</taxon>
    </lineage>
</organism>
<dbReference type="CDD" id="cd07043">
    <property type="entry name" value="STAS_anti-anti-sigma_factors"/>
    <property type="match status" value="1"/>
</dbReference>
<dbReference type="Gene3D" id="3.30.750.24">
    <property type="entry name" value="STAS domain"/>
    <property type="match status" value="1"/>
</dbReference>
<evidence type="ECO:0000313" key="5">
    <source>
        <dbReference type="Proteomes" id="UP001596220"/>
    </source>
</evidence>
<keyword evidence="5" id="KW-1185">Reference proteome</keyword>
<comment type="caution">
    <text evidence="4">The sequence shown here is derived from an EMBL/GenBank/DDBJ whole genome shotgun (WGS) entry which is preliminary data.</text>
</comment>
<evidence type="ECO:0000259" key="3">
    <source>
        <dbReference type="PROSITE" id="PS50801"/>
    </source>
</evidence>
<comment type="similarity">
    <text evidence="1 2">Belongs to the anti-sigma-factor antagonist family.</text>
</comment>
<dbReference type="PANTHER" id="PTHR33495:SF2">
    <property type="entry name" value="ANTI-SIGMA FACTOR ANTAGONIST TM_1081-RELATED"/>
    <property type="match status" value="1"/>
</dbReference>
<evidence type="ECO:0000256" key="1">
    <source>
        <dbReference type="ARBA" id="ARBA00009013"/>
    </source>
</evidence>
<dbReference type="EMBL" id="JBHSQO010000061">
    <property type="protein sequence ID" value="MFC6094334.1"/>
    <property type="molecule type" value="Genomic_DNA"/>
</dbReference>
<protein>
    <recommendedName>
        <fullName evidence="2">Anti-sigma factor antagonist</fullName>
    </recommendedName>
</protein>
<dbReference type="InterPro" id="IPR003658">
    <property type="entry name" value="Anti-sigma_ant"/>
</dbReference>
<dbReference type="NCBIfam" id="TIGR00377">
    <property type="entry name" value="ant_ant_sig"/>
    <property type="match status" value="1"/>
</dbReference>
<proteinExistence type="inferred from homology"/>
<accession>A0ABW1PGP7</accession>
<dbReference type="Proteomes" id="UP001596220">
    <property type="component" value="Unassembled WGS sequence"/>
</dbReference>
<name>A0ABW1PGP7_9PSEU</name>
<dbReference type="PROSITE" id="PS50801">
    <property type="entry name" value="STAS"/>
    <property type="match status" value="1"/>
</dbReference>
<dbReference type="Pfam" id="PF01740">
    <property type="entry name" value="STAS"/>
    <property type="match status" value="1"/>
</dbReference>
<dbReference type="InterPro" id="IPR036513">
    <property type="entry name" value="STAS_dom_sf"/>
</dbReference>
<dbReference type="InterPro" id="IPR002645">
    <property type="entry name" value="STAS_dom"/>
</dbReference>
<evidence type="ECO:0000256" key="2">
    <source>
        <dbReference type="RuleBase" id="RU003749"/>
    </source>
</evidence>
<dbReference type="RefSeq" id="WP_380642481.1">
    <property type="nucleotide sequence ID" value="NZ_JBHSQO010000061.1"/>
</dbReference>
<dbReference type="SUPFAM" id="SSF52091">
    <property type="entry name" value="SpoIIaa-like"/>
    <property type="match status" value="1"/>
</dbReference>
<feature type="domain" description="STAS" evidence="3">
    <location>
        <begin position="10"/>
        <end position="119"/>
    </location>
</feature>
<gene>
    <name evidence="4" type="ORF">ACFP3R_34135</name>
</gene>